<keyword evidence="1" id="KW-0812">Transmembrane</keyword>
<evidence type="ECO:0000313" key="3">
    <source>
        <dbReference type="Proteomes" id="UP000663505"/>
    </source>
</evidence>
<gene>
    <name evidence="2" type="ORF">JZ786_18375</name>
</gene>
<sequence length="218" mass="24361">MTTPSYQHAHQTLQTILREKLFHTPEQPLPWWMRVIRWIANHLHIHLGAHALRDVGLALVGVCIVLLLVAGLVLWRVWRQRAQGHAVRISTLDLDRGTSLKDAKAAFSTGDYQQMLHFLIEGLLLHAAFEGWVRLQPSKTLRAYARELLTAQASLRENAETLPMKAIASLTDTTSVFHMAAGLAEAVWFGQQSLDRDAAQHVLDAVAAILEQKGMEAS</sequence>
<feature type="transmembrane region" description="Helical" evidence="1">
    <location>
        <begin position="55"/>
        <end position="78"/>
    </location>
</feature>
<organism evidence="2 3">
    <name type="scientific">Alicyclobacillus mengziensis</name>
    <dbReference type="NCBI Taxonomy" id="2931921"/>
    <lineage>
        <taxon>Bacteria</taxon>
        <taxon>Bacillati</taxon>
        <taxon>Bacillota</taxon>
        <taxon>Bacilli</taxon>
        <taxon>Bacillales</taxon>
        <taxon>Alicyclobacillaceae</taxon>
        <taxon>Alicyclobacillus</taxon>
    </lineage>
</organism>
<dbReference type="AlphaFoldDB" id="A0A9X7VXK8"/>
<accession>A0A9X7VXK8</accession>
<dbReference type="KEGG" id="afx:JZ786_18375"/>
<proteinExistence type="predicted"/>
<evidence type="ECO:0000313" key="2">
    <source>
        <dbReference type="EMBL" id="QSO46425.1"/>
    </source>
</evidence>
<keyword evidence="1" id="KW-1133">Transmembrane helix</keyword>
<dbReference type="RefSeq" id="WP_206655794.1">
    <property type="nucleotide sequence ID" value="NZ_CP071182.1"/>
</dbReference>
<evidence type="ECO:0000256" key="1">
    <source>
        <dbReference type="SAM" id="Phobius"/>
    </source>
</evidence>
<dbReference type="EMBL" id="CP071182">
    <property type="protein sequence ID" value="QSO46425.1"/>
    <property type="molecule type" value="Genomic_DNA"/>
</dbReference>
<keyword evidence="1" id="KW-0472">Membrane</keyword>
<name>A0A9X7VXK8_9BACL</name>
<keyword evidence="3" id="KW-1185">Reference proteome</keyword>
<protein>
    <submittedName>
        <fullName evidence="2">DUF4129 domain-containing protein</fullName>
    </submittedName>
</protein>
<dbReference type="Proteomes" id="UP000663505">
    <property type="component" value="Chromosome"/>
</dbReference>
<reference evidence="2 3" key="1">
    <citation type="submission" date="2021-02" db="EMBL/GenBank/DDBJ databases">
        <title>Alicyclobacillus curvatus sp. nov. and Alicyclobacillus mengziensis sp. nov., two acidophilic bacteria isolated from acid mine drainage.</title>
        <authorList>
            <person name="Huang Y."/>
        </authorList>
    </citation>
    <scope>NUCLEOTIDE SEQUENCE [LARGE SCALE GENOMIC DNA]</scope>
    <source>
        <strain evidence="2 3">S30H14</strain>
    </source>
</reference>